<name>A0ABQ1VTX8_9BACL</name>
<dbReference type="InterPro" id="IPR018060">
    <property type="entry name" value="HTH_AraC"/>
</dbReference>
<gene>
    <name evidence="5" type="ORF">GCM10010913_20620</name>
</gene>
<dbReference type="InterPro" id="IPR009057">
    <property type="entry name" value="Homeodomain-like_sf"/>
</dbReference>
<keyword evidence="2" id="KW-0238">DNA-binding</keyword>
<dbReference type="SUPFAM" id="SSF46689">
    <property type="entry name" value="Homeodomain-like"/>
    <property type="match status" value="1"/>
</dbReference>
<dbReference type="Proteomes" id="UP000608420">
    <property type="component" value="Unassembled WGS sequence"/>
</dbReference>
<dbReference type="RefSeq" id="WP_120461801.1">
    <property type="nucleotide sequence ID" value="NZ_BMIW01000012.1"/>
</dbReference>
<feature type="domain" description="HTH araC/xylS-type" evidence="4">
    <location>
        <begin position="1"/>
        <end position="47"/>
    </location>
</feature>
<dbReference type="Pfam" id="PF00165">
    <property type="entry name" value="HTH_AraC"/>
    <property type="match status" value="1"/>
</dbReference>
<dbReference type="InterPro" id="IPR020449">
    <property type="entry name" value="Tscrpt_reg_AraC-type_HTH"/>
</dbReference>
<keyword evidence="6" id="KW-1185">Reference proteome</keyword>
<dbReference type="PRINTS" id="PR00032">
    <property type="entry name" value="HTHARAC"/>
</dbReference>
<accession>A0ABQ1VTX8</accession>
<comment type="caution">
    <text evidence="5">The sequence shown here is derived from an EMBL/GenBank/DDBJ whole genome shotgun (WGS) entry which is preliminary data.</text>
</comment>
<protein>
    <recommendedName>
        <fullName evidence="4">HTH araC/xylS-type domain-containing protein</fullName>
    </recommendedName>
</protein>
<evidence type="ECO:0000259" key="4">
    <source>
        <dbReference type="PROSITE" id="PS01124"/>
    </source>
</evidence>
<proteinExistence type="predicted"/>
<sequence length="51" mass="5924">MPAETMDRQMPIDLTQLAMELGDHDQSHFIKDFKAVVGCTPDEYRRNLRDS</sequence>
<keyword evidence="3" id="KW-0804">Transcription</keyword>
<evidence type="ECO:0000256" key="3">
    <source>
        <dbReference type="ARBA" id="ARBA00023163"/>
    </source>
</evidence>
<dbReference type="EMBL" id="BMIW01000012">
    <property type="protein sequence ID" value="GGF98733.1"/>
    <property type="molecule type" value="Genomic_DNA"/>
</dbReference>
<dbReference type="PROSITE" id="PS01124">
    <property type="entry name" value="HTH_ARAC_FAMILY_2"/>
    <property type="match status" value="1"/>
</dbReference>
<evidence type="ECO:0000256" key="1">
    <source>
        <dbReference type="ARBA" id="ARBA00023015"/>
    </source>
</evidence>
<evidence type="ECO:0000256" key="2">
    <source>
        <dbReference type="ARBA" id="ARBA00023125"/>
    </source>
</evidence>
<evidence type="ECO:0000313" key="5">
    <source>
        <dbReference type="EMBL" id="GGF98733.1"/>
    </source>
</evidence>
<evidence type="ECO:0000313" key="6">
    <source>
        <dbReference type="Proteomes" id="UP000608420"/>
    </source>
</evidence>
<organism evidence="5 6">
    <name type="scientific">Paenibacillus aceti</name>
    <dbReference type="NCBI Taxonomy" id="1820010"/>
    <lineage>
        <taxon>Bacteria</taxon>
        <taxon>Bacillati</taxon>
        <taxon>Bacillota</taxon>
        <taxon>Bacilli</taxon>
        <taxon>Bacillales</taxon>
        <taxon>Paenibacillaceae</taxon>
        <taxon>Paenibacillus</taxon>
    </lineage>
</organism>
<reference evidence="6" key="1">
    <citation type="journal article" date="2019" name="Int. J. Syst. Evol. Microbiol.">
        <title>The Global Catalogue of Microorganisms (GCM) 10K type strain sequencing project: providing services to taxonomists for standard genome sequencing and annotation.</title>
        <authorList>
            <consortium name="The Broad Institute Genomics Platform"/>
            <consortium name="The Broad Institute Genome Sequencing Center for Infectious Disease"/>
            <person name="Wu L."/>
            <person name="Ma J."/>
        </authorList>
    </citation>
    <scope>NUCLEOTIDE SEQUENCE [LARGE SCALE GENOMIC DNA]</scope>
    <source>
        <strain evidence="6">CGMCC 1.15420</strain>
    </source>
</reference>
<dbReference type="Gene3D" id="1.10.10.60">
    <property type="entry name" value="Homeodomain-like"/>
    <property type="match status" value="1"/>
</dbReference>
<keyword evidence="1" id="KW-0805">Transcription regulation</keyword>